<organism evidence="2 3">
    <name type="scientific">Chromobacterium indicum</name>
    <dbReference type="NCBI Taxonomy" id="3110228"/>
    <lineage>
        <taxon>Bacteria</taxon>
        <taxon>Pseudomonadati</taxon>
        <taxon>Pseudomonadota</taxon>
        <taxon>Betaproteobacteria</taxon>
        <taxon>Neisseriales</taxon>
        <taxon>Chromobacteriaceae</taxon>
        <taxon>Chromobacterium</taxon>
    </lineage>
</organism>
<keyword evidence="3" id="KW-1185">Reference proteome</keyword>
<protein>
    <recommendedName>
        <fullName evidence="4">HNH endonuclease</fullName>
    </recommendedName>
</protein>
<dbReference type="RefSeq" id="WP_346787615.1">
    <property type="nucleotide sequence ID" value="NZ_JAYFSJ010000002.1"/>
</dbReference>
<evidence type="ECO:0008006" key="4">
    <source>
        <dbReference type="Google" id="ProtNLM"/>
    </source>
</evidence>
<name>A0ABV0CEP3_9NEIS</name>
<evidence type="ECO:0000256" key="1">
    <source>
        <dbReference type="SAM" id="MobiDB-lite"/>
    </source>
</evidence>
<dbReference type="Proteomes" id="UP001405405">
    <property type="component" value="Unassembled WGS sequence"/>
</dbReference>
<accession>A0ABV0CEP3</accession>
<reference evidence="2 3" key="1">
    <citation type="submission" date="2023-12" db="EMBL/GenBank/DDBJ databases">
        <title>Chromobacterium sp. strain TRC.1.1.SA producing antimicrobial pigment.</title>
        <authorList>
            <person name="Verma N."/>
            <person name="Choksket S."/>
            <person name="Pinnaka A.K."/>
            <person name="Korpole S."/>
        </authorList>
    </citation>
    <scope>NUCLEOTIDE SEQUENCE [LARGE SCALE GENOMIC DNA]</scope>
    <source>
        <strain evidence="2 3">TRC1.1.SA</strain>
    </source>
</reference>
<dbReference type="EMBL" id="JAYFSJ010000002">
    <property type="protein sequence ID" value="MEN7429665.1"/>
    <property type="molecule type" value="Genomic_DNA"/>
</dbReference>
<evidence type="ECO:0000313" key="2">
    <source>
        <dbReference type="EMBL" id="MEN7429665.1"/>
    </source>
</evidence>
<comment type="caution">
    <text evidence="2">The sequence shown here is derived from an EMBL/GenBank/DDBJ whole genome shotgun (WGS) entry which is preliminary data.</text>
</comment>
<gene>
    <name evidence="2" type="ORF">VA599_02840</name>
</gene>
<feature type="region of interest" description="Disordered" evidence="1">
    <location>
        <begin position="41"/>
        <end position="60"/>
    </location>
</feature>
<proteinExistence type="predicted"/>
<sequence length="60" mass="6638">MDHIKAHRLKDALDSGDAERITAAQALFWDKANWMPMSKPCHDKKTARLDGGFGNRKGGA</sequence>
<feature type="compositionally biased region" description="Gly residues" evidence="1">
    <location>
        <begin position="51"/>
        <end position="60"/>
    </location>
</feature>
<evidence type="ECO:0000313" key="3">
    <source>
        <dbReference type="Proteomes" id="UP001405405"/>
    </source>
</evidence>